<accession>A0A239ABG6</accession>
<keyword evidence="2" id="KW-0812">Transmembrane</keyword>
<proteinExistence type="predicted"/>
<evidence type="ECO:0000313" key="4">
    <source>
        <dbReference type="Proteomes" id="UP000198379"/>
    </source>
</evidence>
<dbReference type="AlphaFoldDB" id="A0A239ABG6"/>
<organism evidence="3 4">
    <name type="scientific">Dokdonia pacifica</name>
    <dbReference type="NCBI Taxonomy" id="1627892"/>
    <lineage>
        <taxon>Bacteria</taxon>
        <taxon>Pseudomonadati</taxon>
        <taxon>Bacteroidota</taxon>
        <taxon>Flavobacteriia</taxon>
        <taxon>Flavobacteriales</taxon>
        <taxon>Flavobacteriaceae</taxon>
        <taxon>Dokdonia</taxon>
    </lineage>
</organism>
<evidence type="ECO:0000313" key="3">
    <source>
        <dbReference type="EMBL" id="SNR92975.1"/>
    </source>
</evidence>
<feature type="compositionally biased region" description="Basic and acidic residues" evidence="1">
    <location>
        <begin position="124"/>
        <end position="145"/>
    </location>
</feature>
<feature type="region of interest" description="Disordered" evidence="1">
    <location>
        <begin position="97"/>
        <end position="145"/>
    </location>
</feature>
<sequence>MIAMYREDELEQDEGYDDFNPYGLPIRPRIHRGIARPYYPKIRKRKINRVGTRPMSRPKRRRPVKGAMSILLPRKKAMQFGRPRRIALKKSPILKVSPPEKLAKSKKETTSVQRVPPGRKIKAREKAKALKKETAQKEVASEKPKRVMSRKKKILIIGLTIISVSITGYLIYNAQKKDTL</sequence>
<reference evidence="3 4" key="1">
    <citation type="submission" date="2017-06" db="EMBL/GenBank/DDBJ databases">
        <authorList>
            <person name="Kim H.J."/>
            <person name="Triplett B.A."/>
        </authorList>
    </citation>
    <scope>NUCLEOTIDE SEQUENCE [LARGE SCALE GENOMIC DNA]</scope>
    <source>
        <strain evidence="3 4">DSM 25597</strain>
    </source>
</reference>
<keyword evidence="2" id="KW-0472">Membrane</keyword>
<feature type="transmembrane region" description="Helical" evidence="2">
    <location>
        <begin position="154"/>
        <end position="172"/>
    </location>
</feature>
<evidence type="ECO:0000256" key="1">
    <source>
        <dbReference type="SAM" id="MobiDB-lite"/>
    </source>
</evidence>
<evidence type="ECO:0000256" key="2">
    <source>
        <dbReference type="SAM" id="Phobius"/>
    </source>
</evidence>
<protein>
    <submittedName>
        <fullName evidence="3">Uncharacterized protein</fullName>
    </submittedName>
</protein>
<name>A0A239ABG6_9FLAO</name>
<keyword evidence="2" id="KW-1133">Transmembrane helix</keyword>
<dbReference type="EMBL" id="FZNY01000004">
    <property type="protein sequence ID" value="SNR92975.1"/>
    <property type="molecule type" value="Genomic_DNA"/>
</dbReference>
<dbReference type="Proteomes" id="UP000198379">
    <property type="component" value="Unassembled WGS sequence"/>
</dbReference>
<gene>
    <name evidence="3" type="ORF">SAMN06265376_104304</name>
</gene>
<keyword evidence="4" id="KW-1185">Reference proteome</keyword>